<keyword evidence="8" id="KW-0812">Transmembrane</keyword>
<sequence>MQAAGDCCGDCPSPPPYSCQDVPCDRVGPVCMSNNPPVVVAGIFCSKPASTICPCCRQIITTDIVFRVGPLTYAACTAICVMGGCLGCFLIPFMTKCCKDVDHYCPCCRYHIYRYKRI</sequence>
<dbReference type="RefSeq" id="XP_072838902.1">
    <property type="nucleotide sequence ID" value="XM_072982801.1"/>
</dbReference>
<keyword evidence="8" id="KW-1133">Transmembrane helix</keyword>
<dbReference type="PANTHER" id="PTHR23292:SF47">
    <property type="entry name" value="LITAF DOMAIN-CONTAINING PROTEIN"/>
    <property type="match status" value="1"/>
</dbReference>
<keyword evidence="7 8" id="KW-0472">Membrane</keyword>
<evidence type="ECO:0000256" key="3">
    <source>
        <dbReference type="ARBA" id="ARBA00004630"/>
    </source>
</evidence>
<gene>
    <name evidence="11" type="primary">LOC110090428</name>
</gene>
<dbReference type="InterPro" id="IPR037519">
    <property type="entry name" value="LITAF_fam"/>
</dbReference>
<organism evidence="10 11">
    <name type="scientific">Pogona vitticeps</name>
    <name type="common">central bearded dragon</name>
    <dbReference type="NCBI Taxonomy" id="103695"/>
    <lineage>
        <taxon>Eukaryota</taxon>
        <taxon>Metazoa</taxon>
        <taxon>Chordata</taxon>
        <taxon>Craniata</taxon>
        <taxon>Vertebrata</taxon>
        <taxon>Euteleostomi</taxon>
        <taxon>Lepidosauria</taxon>
        <taxon>Squamata</taxon>
        <taxon>Bifurcata</taxon>
        <taxon>Unidentata</taxon>
        <taxon>Episquamata</taxon>
        <taxon>Toxicofera</taxon>
        <taxon>Iguania</taxon>
        <taxon>Acrodonta</taxon>
        <taxon>Agamidae</taxon>
        <taxon>Amphibolurinae</taxon>
        <taxon>Pogona</taxon>
    </lineage>
</organism>
<reference evidence="11" key="1">
    <citation type="submission" date="2025-08" db="UniProtKB">
        <authorList>
            <consortium name="RefSeq"/>
        </authorList>
    </citation>
    <scope>IDENTIFICATION</scope>
</reference>
<evidence type="ECO:0000256" key="6">
    <source>
        <dbReference type="ARBA" id="ARBA00022833"/>
    </source>
</evidence>
<name>A0ABM5F0G8_9SAUR</name>
<evidence type="ECO:0000256" key="5">
    <source>
        <dbReference type="ARBA" id="ARBA00022723"/>
    </source>
</evidence>
<keyword evidence="5" id="KW-0479">Metal-binding</keyword>
<accession>A0ABM5F0G8</accession>
<dbReference type="PROSITE" id="PS51837">
    <property type="entry name" value="LITAF"/>
    <property type="match status" value="1"/>
</dbReference>
<dbReference type="Pfam" id="PF10601">
    <property type="entry name" value="zf-LITAF-like"/>
    <property type="match status" value="1"/>
</dbReference>
<dbReference type="Proteomes" id="UP001652642">
    <property type="component" value="Chromosome 13"/>
</dbReference>
<evidence type="ECO:0000313" key="10">
    <source>
        <dbReference type="Proteomes" id="UP001652642"/>
    </source>
</evidence>
<feature type="transmembrane region" description="Helical" evidence="8">
    <location>
        <begin position="71"/>
        <end position="93"/>
    </location>
</feature>
<dbReference type="InterPro" id="IPR006629">
    <property type="entry name" value="LITAF"/>
</dbReference>
<evidence type="ECO:0000256" key="2">
    <source>
        <dbReference type="ARBA" id="ARBA00004414"/>
    </source>
</evidence>
<keyword evidence="10" id="KW-1185">Reference proteome</keyword>
<evidence type="ECO:0000256" key="7">
    <source>
        <dbReference type="ARBA" id="ARBA00023136"/>
    </source>
</evidence>
<comment type="similarity">
    <text evidence="4">Belongs to the CDIP1/LITAF family.</text>
</comment>
<comment type="subcellular location">
    <subcellularLocation>
        <location evidence="1">Endosome membrane</location>
        <topology evidence="1">Peripheral membrane protein</topology>
        <orientation evidence="1">Cytoplasmic side</orientation>
    </subcellularLocation>
    <subcellularLocation>
        <location evidence="2">Late endosome membrane</location>
    </subcellularLocation>
    <subcellularLocation>
        <location evidence="3">Lysosome membrane</location>
        <topology evidence="3">Peripheral membrane protein</topology>
        <orientation evidence="3">Cytoplasmic side</orientation>
    </subcellularLocation>
</comment>
<dbReference type="GeneID" id="110090428"/>
<evidence type="ECO:0000256" key="8">
    <source>
        <dbReference type="SAM" id="Phobius"/>
    </source>
</evidence>
<protein>
    <submittedName>
        <fullName evidence="11">Lipopolysaccharide-induced tumor necrosis factor-alpha factor homolog</fullName>
    </submittedName>
</protein>
<dbReference type="SMART" id="SM00714">
    <property type="entry name" value="LITAF"/>
    <property type="match status" value="1"/>
</dbReference>
<keyword evidence="6" id="KW-0862">Zinc</keyword>
<evidence type="ECO:0000256" key="1">
    <source>
        <dbReference type="ARBA" id="ARBA00004125"/>
    </source>
</evidence>
<evidence type="ECO:0000313" key="11">
    <source>
        <dbReference type="RefSeq" id="XP_072838902.1"/>
    </source>
</evidence>
<feature type="domain" description="LITAF" evidence="9">
    <location>
        <begin position="33"/>
        <end position="117"/>
    </location>
</feature>
<dbReference type="PANTHER" id="PTHR23292">
    <property type="entry name" value="LIPOPOLYSACCHARIDE-INDUCED TUMOR NECROSIS FACTOR-ALPHA FACTOR"/>
    <property type="match status" value="1"/>
</dbReference>
<proteinExistence type="inferred from homology"/>
<evidence type="ECO:0000256" key="4">
    <source>
        <dbReference type="ARBA" id="ARBA00005975"/>
    </source>
</evidence>
<evidence type="ECO:0000259" key="9">
    <source>
        <dbReference type="PROSITE" id="PS51837"/>
    </source>
</evidence>